<dbReference type="EMBL" id="CP036433">
    <property type="protein sequence ID" value="QDU94003.1"/>
    <property type="molecule type" value="Genomic_DNA"/>
</dbReference>
<evidence type="ECO:0000259" key="8">
    <source>
        <dbReference type="Pfam" id="PF02878"/>
    </source>
</evidence>
<evidence type="ECO:0000256" key="6">
    <source>
        <dbReference type="ARBA" id="ARBA00023235"/>
    </source>
</evidence>
<evidence type="ECO:0000256" key="5">
    <source>
        <dbReference type="ARBA" id="ARBA00022842"/>
    </source>
</evidence>
<keyword evidence="12" id="KW-1185">Reference proteome</keyword>
<feature type="coiled-coil region" evidence="7">
    <location>
        <begin position="578"/>
        <end position="605"/>
    </location>
</feature>
<comment type="cofactor">
    <cofactor evidence="1">
        <name>Mg(2+)</name>
        <dbReference type="ChEBI" id="CHEBI:18420"/>
    </cofactor>
</comment>
<feature type="domain" description="Alpha-D-phosphohexomutase alpha/beta/alpha" evidence="8">
    <location>
        <begin position="72"/>
        <end position="210"/>
    </location>
</feature>
<feature type="domain" description="Alpha-D-phosphohexomutase alpha/beta/alpha" evidence="9">
    <location>
        <begin position="246"/>
        <end position="335"/>
    </location>
</feature>
<keyword evidence="6 11" id="KW-0413">Isomerase</keyword>
<dbReference type="OrthoDB" id="9806956at2"/>
<dbReference type="RefSeq" id="WP_145051687.1">
    <property type="nucleotide sequence ID" value="NZ_CP036433.1"/>
</dbReference>
<sequence>MSKPASSFDLPAAQQAVQAAVAAGKLTASAAENLNKWLTESRYAEYAPEIAQHIEEADWQTLDDAFWTVIPFGTGGRRGKMYPFGSNTINRRTIGESAQGLAAYVKETQGEQGLKCAIAYDTRHRSREFAELCAGVMVANGFEVYFLDDYRSTPELSFLVRFKNCSCGVMVTASHNPPSDNAVKVYWSTGGQLVPPHDKAVIARVESVDEIPVANFDEAVASGKIHLCTEEIDAAFLRELKGQSFDGPRDLSIIYSPLHGVGESCVRPALEAVGFEQLEVFGPQREPNGDFPNVPGHVSNPENPRVFDAIVERAKETGAELILATDPDCDRMGCCAPVSKDLQGEWKSLNGNQLGALLTDFVLEKRRSQLTPEHYVVKTLVTTEMIRRIADSYNVRTLGNLQVGFKWIGDVMDQAGPDKFLLGTEESHGYLVGQYARDKDGAVACMLMAELAASVKASGKSLHEKLDDLYWQHGYHAEQLLNQVMEGSDGMAKMQALMASFRDNPPATLGGMQVATVRDYKNSVLQHVGGDRETLDGPVGDMVILDFATPGNYIAVRPSGTEPKVKFYMFAYEPAEQLANLDVAKEEMAERLQQLQDDLKAYAASV</sequence>
<evidence type="ECO:0000313" key="11">
    <source>
        <dbReference type="EMBL" id="QDU94003.1"/>
    </source>
</evidence>
<evidence type="ECO:0000256" key="1">
    <source>
        <dbReference type="ARBA" id="ARBA00001946"/>
    </source>
</evidence>
<dbReference type="Pfam" id="PF02878">
    <property type="entry name" value="PGM_PMM_I"/>
    <property type="match status" value="1"/>
</dbReference>
<protein>
    <submittedName>
        <fullName evidence="11">Phosphoglucomutase</fullName>
        <ecNumber evidence="11">5.4.2.2</ecNumber>
    </submittedName>
</protein>
<dbReference type="GO" id="GO:0004614">
    <property type="term" value="F:phosphoglucomutase activity"/>
    <property type="evidence" value="ECO:0007669"/>
    <property type="project" value="UniProtKB-EC"/>
</dbReference>
<dbReference type="GO" id="GO:0008973">
    <property type="term" value="F:phosphopentomutase activity"/>
    <property type="evidence" value="ECO:0007669"/>
    <property type="project" value="TreeGrafter"/>
</dbReference>
<keyword evidence="3" id="KW-0597">Phosphoprotein</keyword>
<dbReference type="PROSITE" id="PS00710">
    <property type="entry name" value="PGM_PMM"/>
    <property type="match status" value="1"/>
</dbReference>
<dbReference type="Proteomes" id="UP000317648">
    <property type="component" value="Chromosome"/>
</dbReference>
<dbReference type="PANTHER" id="PTHR45745">
    <property type="entry name" value="PHOSPHOMANNOMUTASE 45A"/>
    <property type="match status" value="1"/>
</dbReference>
<comment type="similarity">
    <text evidence="2">Belongs to the phosphohexose mutase family.</text>
</comment>
<dbReference type="InterPro" id="IPR036900">
    <property type="entry name" value="A-D-PHexomutase_C_sf"/>
</dbReference>
<name>A0A518DQ89_9BACT</name>
<evidence type="ECO:0000259" key="9">
    <source>
        <dbReference type="Pfam" id="PF02879"/>
    </source>
</evidence>
<dbReference type="GO" id="GO:0005975">
    <property type="term" value="P:carbohydrate metabolic process"/>
    <property type="evidence" value="ECO:0007669"/>
    <property type="project" value="InterPro"/>
</dbReference>
<dbReference type="InterPro" id="IPR016066">
    <property type="entry name" value="A-D-PHexomutase_CS"/>
</dbReference>
<dbReference type="KEGG" id="lcre:Pla8534_17890"/>
<dbReference type="CDD" id="cd05799">
    <property type="entry name" value="PGM2"/>
    <property type="match status" value="1"/>
</dbReference>
<dbReference type="GO" id="GO:0000287">
    <property type="term" value="F:magnesium ion binding"/>
    <property type="evidence" value="ECO:0007669"/>
    <property type="project" value="InterPro"/>
</dbReference>
<accession>A0A518DQ89</accession>
<evidence type="ECO:0000256" key="3">
    <source>
        <dbReference type="ARBA" id="ARBA00022553"/>
    </source>
</evidence>
<feature type="domain" description="Alpha-D-phosphohexomutase alpha/beta/alpha" evidence="10">
    <location>
        <begin position="350"/>
        <end position="470"/>
    </location>
</feature>
<dbReference type="InterPro" id="IPR005846">
    <property type="entry name" value="A-D-PHexomutase_a/b/a-III"/>
</dbReference>
<evidence type="ECO:0000256" key="4">
    <source>
        <dbReference type="ARBA" id="ARBA00022723"/>
    </source>
</evidence>
<dbReference type="Gene3D" id="3.40.120.10">
    <property type="entry name" value="Alpha-D-Glucose-1,6-Bisphosphate, subunit A, domain 3"/>
    <property type="match status" value="3"/>
</dbReference>
<evidence type="ECO:0000313" key="12">
    <source>
        <dbReference type="Proteomes" id="UP000317648"/>
    </source>
</evidence>
<evidence type="ECO:0000256" key="7">
    <source>
        <dbReference type="SAM" id="Coils"/>
    </source>
</evidence>
<keyword evidence="5" id="KW-0460">Magnesium</keyword>
<evidence type="ECO:0000259" key="10">
    <source>
        <dbReference type="Pfam" id="PF02880"/>
    </source>
</evidence>
<dbReference type="Pfam" id="PF02879">
    <property type="entry name" value="PGM_PMM_II"/>
    <property type="match status" value="1"/>
</dbReference>
<dbReference type="InterPro" id="IPR016055">
    <property type="entry name" value="A-D-PHexomutase_a/b/a-I/II/III"/>
</dbReference>
<keyword evidence="4" id="KW-0479">Metal-binding</keyword>
<proteinExistence type="inferred from homology"/>
<dbReference type="PANTHER" id="PTHR45745:SF1">
    <property type="entry name" value="PHOSPHOGLUCOMUTASE 2B-RELATED"/>
    <property type="match status" value="1"/>
</dbReference>
<dbReference type="InterPro" id="IPR005844">
    <property type="entry name" value="A-D-PHexomutase_a/b/a-I"/>
</dbReference>
<dbReference type="Pfam" id="PF02880">
    <property type="entry name" value="PGM_PMM_III"/>
    <property type="match status" value="1"/>
</dbReference>
<gene>
    <name evidence="11" type="primary">pgcA</name>
    <name evidence="11" type="ORF">Pla8534_17890</name>
</gene>
<dbReference type="EC" id="5.4.2.2" evidence="11"/>
<evidence type="ECO:0000256" key="2">
    <source>
        <dbReference type="ARBA" id="ARBA00010231"/>
    </source>
</evidence>
<organism evidence="11 12">
    <name type="scientific">Lignipirellula cremea</name>
    <dbReference type="NCBI Taxonomy" id="2528010"/>
    <lineage>
        <taxon>Bacteria</taxon>
        <taxon>Pseudomonadati</taxon>
        <taxon>Planctomycetota</taxon>
        <taxon>Planctomycetia</taxon>
        <taxon>Pirellulales</taxon>
        <taxon>Pirellulaceae</taxon>
        <taxon>Lignipirellula</taxon>
    </lineage>
</organism>
<reference evidence="11 12" key="1">
    <citation type="submission" date="2019-02" db="EMBL/GenBank/DDBJ databases">
        <title>Deep-cultivation of Planctomycetes and their phenomic and genomic characterization uncovers novel biology.</title>
        <authorList>
            <person name="Wiegand S."/>
            <person name="Jogler M."/>
            <person name="Boedeker C."/>
            <person name="Pinto D."/>
            <person name="Vollmers J."/>
            <person name="Rivas-Marin E."/>
            <person name="Kohn T."/>
            <person name="Peeters S.H."/>
            <person name="Heuer A."/>
            <person name="Rast P."/>
            <person name="Oberbeckmann S."/>
            <person name="Bunk B."/>
            <person name="Jeske O."/>
            <person name="Meyerdierks A."/>
            <person name="Storesund J.E."/>
            <person name="Kallscheuer N."/>
            <person name="Luecker S."/>
            <person name="Lage O.M."/>
            <person name="Pohl T."/>
            <person name="Merkel B.J."/>
            <person name="Hornburger P."/>
            <person name="Mueller R.-W."/>
            <person name="Bruemmer F."/>
            <person name="Labrenz M."/>
            <person name="Spormann A.M."/>
            <person name="Op den Camp H."/>
            <person name="Overmann J."/>
            <person name="Amann R."/>
            <person name="Jetten M.S.M."/>
            <person name="Mascher T."/>
            <person name="Medema M.H."/>
            <person name="Devos D.P."/>
            <person name="Kaster A.-K."/>
            <person name="Ovreas L."/>
            <person name="Rohde M."/>
            <person name="Galperin M.Y."/>
            <person name="Jogler C."/>
        </authorList>
    </citation>
    <scope>NUCLEOTIDE SEQUENCE [LARGE SCALE GENOMIC DNA]</scope>
    <source>
        <strain evidence="11 12">Pla85_3_4</strain>
    </source>
</reference>
<dbReference type="AlphaFoldDB" id="A0A518DQ89"/>
<dbReference type="SUPFAM" id="SSF55957">
    <property type="entry name" value="Phosphoglucomutase, C-terminal domain"/>
    <property type="match status" value="1"/>
</dbReference>
<dbReference type="InterPro" id="IPR005845">
    <property type="entry name" value="A-D-PHexomutase_a/b/a-II"/>
</dbReference>
<keyword evidence="7" id="KW-0175">Coiled coil</keyword>
<dbReference type="Gene3D" id="3.30.310.50">
    <property type="entry name" value="Alpha-D-phosphohexomutase, C-terminal domain"/>
    <property type="match status" value="1"/>
</dbReference>
<dbReference type="SUPFAM" id="SSF53738">
    <property type="entry name" value="Phosphoglucomutase, first 3 domains"/>
    <property type="match status" value="3"/>
</dbReference>
<dbReference type="GO" id="GO:0006166">
    <property type="term" value="P:purine ribonucleoside salvage"/>
    <property type="evidence" value="ECO:0007669"/>
    <property type="project" value="TreeGrafter"/>
</dbReference>